<evidence type="ECO:0000313" key="3">
    <source>
        <dbReference type="EMBL" id="SDY70639.1"/>
    </source>
</evidence>
<dbReference type="Proteomes" id="UP000199663">
    <property type="component" value="Unassembled WGS sequence"/>
</dbReference>
<dbReference type="RefSeq" id="WP_019596723.1">
    <property type="nucleotide sequence ID" value="NZ_FNQC01000002.1"/>
</dbReference>
<evidence type="ECO:0000313" key="4">
    <source>
        <dbReference type="Proteomes" id="UP000199663"/>
    </source>
</evidence>
<keyword evidence="4" id="KW-1185">Reference proteome</keyword>
<accession>A0A1H3M339</accession>
<feature type="transmembrane region" description="Helical" evidence="2">
    <location>
        <begin position="39"/>
        <end position="60"/>
    </location>
</feature>
<keyword evidence="2" id="KW-0812">Transmembrane</keyword>
<proteinExistence type="predicted"/>
<evidence type="ECO:0000256" key="2">
    <source>
        <dbReference type="SAM" id="Phobius"/>
    </source>
</evidence>
<comment type="caution">
    <text evidence="3">The sequence shown here is derived from an EMBL/GenBank/DDBJ whole genome shotgun (WGS) entry which is preliminary data.</text>
</comment>
<sequence length="210" mass="24138">MRLKKLQDIDRLATLPEGVVFRKELIWAKIHNRNTKKRLWLKFVSIAACFILLSGGLWWMSPYNMPKENALLTTTVQEPDFDIPLVVVLDEPTTSGVDSKEFENINKETPEKISIPEIVEIKEIPLKPVPSEPERNLPQIFRVEQSTPEPLSPSAQALKKSLAKLKSNERIQEKLVVEKLSMEQMLKARNHFTKEKSVTNRGQNIKTTKK</sequence>
<feature type="compositionally biased region" description="Polar residues" evidence="1">
    <location>
        <begin position="199"/>
        <end position="210"/>
    </location>
</feature>
<evidence type="ECO:0000256" key="1">
    <source>
        <dbReference type="SAM" id="MobiDB-lite"/>
    </source>
</evidence>
<reference evidence="3 4" key="1">
    <citation type="submission" date="2016-10" db="EMBL/GenBank/DDBJ databases">
        <authorList>
            <person name="Varghese N."/>
            <person name="Submissions S."/>
        </authorList>
    </citation>
    <scope>NUCLEOTIDE SEQUENCE [LARGE SCALE GENOMIC DNA]</scope>
    <source>
        <strain evidence="3 4">DSM 17997</strain>
    </source>
</reference>
<protein>
    <submittedName>
        <fullName evidence="3">Uncharacterized protein</fullName>
    </submittedName>
</protein>
<name>A0A1H3M339_9BACT</name>
<gene>
    <name evidence="3" type="ORF">SAMN05444412_102311</name>
</gene>
<dbReference type="EMBL" id="FNQC01000002">
    <property type="protein sequence ID" value="SDY70639.1"/>
    <property type="molecule type" value="Genomic_DNA"/>
</dbReference>
<organism evidence="3 4">
    <name type="scientific">Rhodonellum ikkaensis</name>
    <dbReference type="NCBI Taxonomy" id="336829"/>
    <lineage>
        <taxon>Bacteria</taxon>
        <taxon>Pseudomonadati</taxon>
        <taxon>Bacteroidota</taxon>
        <taxon>Cytophagia</taxon>
        <taxon>Cytophagales</taxon>
        <taxon>Cytophagaceae</taxon>
        <taxon>Rhodonellum</taxon>
    </lineage>
</organism>
<keyword evidence="2" id="KW-0472">Membrane</keyword>
<feature type="region of interest" description="Disordered" evidence="1">
    <location>
        <begin position="191"/>
        <end position="210"/>
    </location>
</feature>
<keyword evidence="2" id="KW-1133">Transmembrane helix</keyword>